<dbReference type="SUPFAM" id="SSF52540">
    <property type="entry name" value="P-loop containing nucleoside triphosphate hydrolases"/>
    <property type="match status" value="1"/>
</dbReference>
<dbReference type="EMBL" id="JACGXA010000003">
    <property type="protein sequence ID" value="MBA8805769.1"/>
    <property type="molecule type" value="Genomic_DNA"/>
</dbReference>
<dbReference type="Proteomes" id="UP000580910">
    <property type="component" value="Unassembled WGS sequence"/>
</dbReference>
<keyword evidence="2" id="KW-1185">Reference proteome</keyword>
<dbReference type="InterPro" id="IPR027417">
    <property type="entry name" value="P-loop_NTPase"/>
</dbReference>
<evidence type="ECO:0000313" key="1">
    <source>
        <dbReference type="EMBL" id="MBA8805769.1"/>
    </source>
</evidence>
<dbReference type="RefSeq" id="WP_182541792.1">
    <property type="nucleotide sequence ID" value="NZ_JACGXA010000003.1"/>
</dbReference>
<gene>
    <name evidence="1" type="ORF">FB382_004114</name>
</gene>
<comment type="caution">
    <text evidence="1">The sequence shown here is derived from an EMBL/GenBank/DDBJ whole genome shotgun (WGS) entry which is preliminary data.</text>
</comment>
<dbReference type="AlphaFoldDB" id="A0A7W3PBT1"/>
<protein>
    <recommendedName>
        <fullName evidence="3">Sulfotransferase family protein</fullName>
    </recommendedName>
</protein>
<dbReference type="Pfam" id="PF13469">
    <property type="entry name" value="Sulfotransfer_3"/>
    <property type="match status" value="1"/>
</dbReference>
<evidence type="ECO:0000313" key="2">
    <source>
        <dbReference type="Proteomes" id="UP000580910"/>
    </source>
</evidence>
<proteinExistence type="predicted"/>
<accession>A0A7W3PBT1</accession>
<evidence type="ECO:0008006" key="3">
    <source>
        <dbReference type="Google" id="ProtNLM"/>
    </source>
</evidence>
<sequence>MRDLSYLFVMTYGRSGSTLLSGLLNAQPGWLIRGENHDAVHHLYDFHRAMERASEAGPTDALRMRTHPWFGAADYPRRKALAKTRRLVLDTVLRPKEDTRVTGFKEIRWYQPDLPEYVAWLREVFPGARFLVNTRDHADVLKSKWWADGDKSDQLAGIERRILDVADDLGDAAYRVHYDEYVADPSTLAAMYAWLGEPYDEEQVRATMAVRHST</sequence>
<reference evidence="1 2" key="1">
    <citation type="submission" date="2020-07" db="EMBL/GenBank/DDBJ databases">
        <title>Sequencing the genomes of 1000 actinobacteria strains.</title>
        <authorList>
            <person name="Klenk H.-P."/>
        </authorList>
    </citation>
    <scope>NUCLEOTIDE SEQUENCE [LARGE SCALE GENOMIC DNA]</scope>
    <source>
        <strain evidence="1 2">DSM 21349</strain>
    </source>
</reference>
<dbReference type="Gene3D" id="3.40.50.300">
    <property type="entry name" value="P-loop containing nucleotide triphosphate hydrolases"/>
    <property type="match status" value="1"/>
</dbReference>
<organism evidence="1 2">
    <name type="scientific">Nocardioides ginsengisegetis</name>
    <dbReference type="NCBI Taxonomy" id="661491"/>
    <lineage>
        <taxon>Bacteria</taxon>
        <taxon>Bacillati</taxon>
        <taxon>Actinomycetota</taxon>
        <taxon>Actinomycetes</taxon>
        <taxon>Propionibacteriales</taxon>
        <taxon>Nocardioidaceae</taxon>
        <taxon>Nocardioides</taxon>
    </lineage>
</organism>
<name>A0A7W3PBT1_9ACTN</name>